<dbReference type="EMBL" id="CP029480">
    <property type="protein sequence ID" value="AWV99122.1"/>
    <property type="molecule type" value="Genomic_DNA"/>
</dbReference>
<evidence type="ECO:0000256" key="1">
    <source>
        <dbReference type="ARBA" id="ARBA00004496"/>
    </source>
</evidence>
<evidence type="ECO:0000256" key="3">
    <source>
        <dbReference type="ARBA" id="ARBA00022490"/>
    </source>
</evidence>
<keyword evidence="5" id="KW-0175">Coiled coil</keyword>
<keyword evidence="4" id="KW-0132">Cell division</keyword>
<evidence type="ECO:0000256" key="5">
    <source>
        <dbReference type="ARBA" id="ARBA00023054"/>
    </source>
</evidence>
<comment type="similarity">
    <text evidence="2">Belongs to the DivIVA family.</text>
</comment>
<organism evidence="8 9">
    <name type="scientific">Arcticibacterium luteifluviistationis</name>
    <dbReference type="NCBI Taxonomy" id="1784714"/>
    <lineage>
        <taxon>Bacteria</taxon>
        <taxon>Pseudomonadati</taxon>
        <taxon>Bacteroidota</taxon>
        <taxon>Cytophagia</taxon>
        <taxon>Cytophagales</taxon>
        <taxon>Leadbetterellaceae</taxon>
        <taxon>Arcticibacterium</taxon>
    </lineage>
</organism>
<dbReference type="InterPro" id="IPR007793">
    <property type="entry name" value="DivIVA_fam"/>
</dbReference>
<dbReference type="Gene3D" id="6.10.250.660">
    <property type="match status" value="1"/>
</dbReference>
<dbReference type="Proteomes" id="UP000249873">
    <property type="component" value="Chromosome"/>
</dbReference>
<evidence type="ECO:0008006" key="10">
    <source>
        <dbReference type="Google" id="ProtNLM"/>
    </source>
</evidence>
<proteinExistence type="inferred from homology"/>
<feature type="region of interest" description="Disordered" evidence="7">
    <location>
        <begin position="344"/>
        <end position="366"/>
    </location>
</feature>
<dbReference type="GO" id="GO:0051301">
    <property type="term" value="P:cell division"/>
    <property type="evidence" value="ECO:0007669"/>
    <property type="project" value="UniProtKB-KW"/>
</dbReference>
<dbReference type="InterPro" id="IPR019933">
    <property type="entry name" value="DivIVA_domain"/>
</dbReference>
<accession>A0A2Z4GCT4</accession>
<name>A0A2Z4GCT4_9BACT</name>
<evidence type="ECO:0000313" key="9">
    <source>
        <dbReference type="Proteomes" id="UP000249873"/>
    </source>
</evidence>
<keyword evidence="6" id="KW-0131">Cell cycle</keyword>
<dbReference type="OrthoDB" id="9815492at2"/>
<dbReference type="Gene3D" id="1.10.150.20">
    <property type="entry name" value="5' to 3' exonuclease, C-terminal subdomain"/>
    <property type="match status" value="1"/>
</dbReference>
<keyword evidence="3" id="KW-0963">Cytoplasm</keyword>
<evidence type="ECO:0000256" key="7">
    <source>
        <dbReference type="SAM" id="MobiDB-lite"/>
    </source>
</evidence>
<keyword evidence="9" id="KW-1185">Reference proteome</keyword>
<dbReference type="AlphaFoldDB" id="A0A2Z4GCT4"/>
<evidence type="ECO:0000256" key="4">
    <source>
        <dbReference type="ARBA" id="ARBA00022618"/>
    </source>
</evidence>
<dbReference type="NCBIfam" id="TIGR03544">
    <property type="entry name" value="DivI1A_domain"/>
    <property type="match status" value="1"/>
</dbReference>
<dbReference type="RefSeq" id="WP_111372315.1">
    <property type="nucleotide sequence ID" value="NZ_CP029480.1"/>
</dbReference>
<protein>
    <recommendedName>
        <fullName evidence="10">Cell division protein DivIVA</fullName>
    </recommendedName>
</protein>
<dbReference type="PANTHER" id="PTHR35794">
    <property type="entry name" value="CELL DIVISION PROTEIN DIVIVA"/>
    <property type="match status" value="1"/>
</dbReference>
<evidence type="ECO:0000256" key="2">
    <source>
        <dbReference type="ARBA" id="ARBA00009008"/>
    </source>
</evidence>
<sequence length="424" mass="46677">MKITALEIKQHEFEKSFRGYNIEEVDIFLNNLASEWERTSNESKMLRMQLEIAEKEAAKLREVEMSLIKTLQSAEATSNKITEHARIEADRKLEEAQLRSNTIVENAKTEAEIILANAKSESEGILSSTKNESENILSSAHTAVSESQQALINQESNLKSEIASLESYKLEVVNQLKAISSLTSQKIEGAGLALTPLVKQAEVEVEIPEVVEETIPEVETPQEVHEEKELQTEDVQGFASSANNLVLEKPTPQPVVEEVVQQEDDLTVIEGIGPKIAKVLNANNIISYRDLATKPSYQIKEILGYAGSSFAMHDPSTWADQAMLADSGKWDELEILKEELIGGKKEAATPPVPKPDFEATPTPEQATEEMLDRVNKVKAALKKAMVEKEGTSIVETAPKVKTINDMAADKASEEGSGSFFDSLG</sequence>
<reference evidence="8 9" key="1">
    <citation type="submission" date="2018-05" db="EMBL/GenBank/DDBJ databases">
        <title>Complete genome sequence of Arcticibacterium luteifluviistationis SM1504T, a cytophagaceae bacterium isolated from Arctic surface seawater.</title>
        <authorList>
            <person name="Li Y."/>
            <person name="Qin Q.-L."/>
        </authorList>
    </citation>
    <scope>NUCLEOTIDE SEQUENCE [LARGE SCALE GENOMIC DNA]</scope>
    <source>
        <strain evidence="8 9">SM1504</strain>
    </source>
</reference>
<comment type="subcellular location">
    <subcellularLocation>
        <location evidence="1">Cytoplasm</location>
    </subcellularLocation>
</comment>
<dbReference type="GO" id="GO:0005737">
    <property type="term" value="C:cytoplasm"/>
    <property type="evidence" value="ECO:0007669"/>
    <property type="project" value="UniProtKB-SubCell"/>
</dbReference>
<dbReference type="KEGG" id="als:DJ013_13470"/>
<dbReference type="PANTHER" id="PTHR35794:SF2">
    <property type="entry name" value="CELL DIVISION PROTEIN DIVIVA"/>
    <property type="match status" value="1"/>
</dbReference>
<gene>
    <name evidence="8" type="ORF">DJ013_13470</name>
</gene>
<evidence type="ECO:0000313" key="8">
    <source>
        <dbReference type="EMBL" id="AWV99122.1"/>
    </source>
</evidence>
<evidence type="ECO:0000256" key="6">
    <source>
        <dbReference type="ARBA" id="ARBA00023306"/>
    </source>
</evidence>
<dbReference type="Pfam" id="PF05103">
    <property type="entry name" value="DivIVA"/>
    <property type="match status" value="1"/>
</dbReference>